<dbReference type="EMBL" id="JAKIXB020000047">
    <property type="protein sequence ID" value="KAL1592449.1"/>
    <property type="molecule type" value="Genomic_DNA"/>
</dbReference>
<protein>
    <submittedName>
        <fullName evidence="2">Uncharacterized protein</fullName>
    </submittedName>
</protein>
<proteinExistence type="predicted"/>
<keyword evidence="1" id="KW-0472">Membrane</keyword>
<keyword evidence="1" id="KW-0812">Transmembrane</keyword>
<keyword evidence="1" id="KW-1133">Transmembrane helix</keyword>
<evidence type="ECO:0000256" key="1">
    <source>
        <dbReference type="SAM" id="Phobius"/>
    </source>
</evidence>
<organism evidence="2 3">
    <name type="scientific">Nothophoma quercina</name>
    <dbReference type="NCBI Taxonomy" id="749835"/>
    <lineage>
        <taxon>Eukaryota</taxon>
        <taxon>Fungi</taxon>
        <taxon>Dikarya</taxon>
        <taxon>Ascomycota</taxon>
        <taxon>Pezizomycotina</taxon>
        <taxon>Dothideomycetes</taxon>
        <taxon>Pleosporomycetidae</taxon>
        <taxon>Pleosporales</taxon>
        <taxon>Pleosporineae</taxon>
        <taxon>Didymellaceae</taxon>
        <taxon>Nothophoma</taxon>
    </lineage>
</organism>
<gene>
    <name evidence="2" type="ORF">SLS59_009802</name>
</gene>
<keyword evidence="3" id="KW-1185">Reference proteome</keyword>
<evidence type="ECO:0000313" key="2">
    <source>
        <dbReference type="EMBL" id="KAL1592449.1"/>
    </source>
</evidence>
<feature type="transmembrane region" description="Helical" evidence="1">
    <location>
        <begin position="229"/>
        <end position="249"/>
    </location>
</feature>
<reference evidence="2 3" key="1">
    <citation type="submission" date="2024-02" db="EMBL/GenBank/DDBJ databases">
        <title>De novo assembly and annotation of 12 fungi associated with fruit tree decline syndrome in Ontario, Canada.</title>
        <authorList>
            <person name="Sulman M."/>
            <person name="Ellouze W."/>
            <person name="Ilyukhin E."/>
        </authorList>
    </citation>
    <scope>NUCLEOTIDE SEQUENCE [LARGE SCALE GENOMIC DNA]</scope>
    <source>
        <strain evidence="2 3">M97-236</strain>
    </source>
</reference>
<accession>A0ABR3QJW2</accession>
<dbReference type="PANTHER" id="PTHR35394">
    <property type="entry name" value="DUF3176 DOMAIN-CONTAINING PROTEIN"/>
    <property type="match status" value="1"/>
</dbReference>
<evidence type="ECO:0000313" key="3">
    <source>
        <dbReference type="Proteomes" id="UP001521222"/>
    </source>
</evidence>
<name>A0ABR3QJW2_9PLEO</name>
<comment type="caution">
    <text evidence="2">The sequence shown here is derived from an EMBL/GenBank/DDBJ whole genome shotgun (WGS) entry which is preliminary data.</text>
</comment>
<dbReference type="PANTHER" id="PTHR35394:SF5">
    <property type="entry name" value="DUF3176 DOMAIN-CONTAINING PROTEIN"/>
    <property type="match status" value="1"/>
</dbReference>
<sequence length="331" mass="37441">MTCDRLSIYERKPLFGNGSINFPHIRNPITDVLIVSSADGTVASVYKKEPPVAHECVLAWCVQTVRSAYDEGAFHEEILRTQMNTTAVDNLWVTTTVQTDYQNGTDITYSENVTLTVKESLTGKAANFGMSNETAYANMMPFDDLFPAYYTIKPNETEPTLRYETWIQGPAFSRPLKFNPWLAPNNITRHMERLALAMTNVYRSVGMTNEVVRGSAYAREVYIHVQWEWLVFPIFLLLLSLVFLIATILKTRDESTGIWKTSAMPTLIYGLPKETQTQLESSSTWDKNNAGTKRLRVKLLPNIGWRVSGQSYLGKSPKIPATRSQPPPGWI</sequence>
<dbReference type="Proteomes" id="UP001521222">
    <property type="component" value="Unassembled WGS sequence"/>
</dbReference>